<keyword evidence="2" id="KW-0677">Repeat</keyword>
<dbReference type="OrthoDB" id="4869960at2759"/>
<organism evidence="4">
    <name type="scientific">Physcomitrium patens</name>
    <name type="common">Spreading-leaved earth moss</name>
    <name type="synonym">Physcomitrella patens</name>
    <dbReference type="NCBI Taxonomy" id="3218"/>
    <lineage>
        <taxon>Eukaryota</taxon>
        <taxon>Viridiplantae</taxon>
        <taxon>Streptophyta</taxon>
        <taxon>Embryophyta</taxon>
        <taxon>Bryophyta</taxon>
        <taxon>Bryophytina</taxon>
        <taxon>Bryopsida</taxon>
        <taxon>Funariidae</taxon>
        <taxon>Funariales</taxon>
        <taxon>Funariaceae</taxon>
        <taxon>Physcomitrium</taxon>
    </lineage>
</organism>
<evidence type="ECO:0000256" key="3">
    <source>
        <dbReference type="PROSITE-ProRule" id="PRU00221"/>
    </source>
</evidence>
<keyword evidence="6" id="KW-1185">Reference proteome</keyword>
<dbReference type="PANTHER" id="PTHR15574">
    <property type="entry name" value="WD REPEAT DOMAIN-CONTAINING FAMILY"/>
    <property type="match status" value="1"/>
</dbReference>
<reference evidence="4 6" key="2">
    <citation type="journal article" date="2018" name="Plant J.">
        <title>The Physcomitrella patens chromosome-scale assembly reveals moss genome structure and evolution.</title>
        <authorList>
            <person name="Lang D."/>
            <person name="Ullrich K.K."/>
            <person name="Murat F."/>
            <person name="Fuchs J."/>
            <person name="Jenkins J."/>
            <person name="Haas F.B."/>
            <person name="Piednoel M."/>
            <person name="Gundlach H."/>
            <person name="Van Bel M."/>
            <person name="Meyberg R."/>
            <person name="Vives C."/>
            <person name="Morata J."/>
            <person name="Symeonidi A."/>
            <person name="Hiss M."/>
            <person name="Muchero W."/>
            <person name="Kamisugi Y."/>
            <person name="Saleh O."/>
            <person name="Blanc G."/>
            <person name="Decker E.L."/>
            <person name="van Gessel N."/>
            <person name="Grimwood J."/>
            <person name="Hayes R.D."/>
            <person name="Graham S.W."/>
            <person name="Gunter L.E."/>
            <person name="McDaniel S.F."/>
            <person name="Hoernstein S.N.W."/>
            <person name="Larsson A."/>
            <person name="Li F.W."/>
            <person name="Perroud P.F."/>
            <person name="Phillips J."/>
            <person name="Ranjan P."/>
            <person name="Rokshar D.S."/>
            <person name="Rothfels C.J."/>
            <person name="Schneider L."/>
            <person name="Shu S."/>
            <person name="Stevenson D.W."/>
            <person name="Thummler F."/>
            <person name="Tillich M."/>
            <person name="Villarreal Aguilar J.C."/>
            <person name="Widiez T."/>
            <person name="Wong G.K."/>
            <person name="Wymore A."/>
            <person name="Zhang Y."/>
            <person name="Zimmer A.D."/>
            <person name="Quatrano R.S."/>
            <person name="Mayer K.F.X."/>
            <person name="Goodstein D."/>
            <person name="Casacuberta J.M."/>
            <person name="Vandepoele K."/>
            <person name="Reski R."/>
            <person name="Cuming A.C."/>
            <person name="Tuskan G.A."/>
            <person name="Maumus F."/>
            <person name="Salse J."/>
            <person name="Schmutz J."/>
            <person name="Rensing S.A."/>
        </authorList>
    </citation>
    <scope>NUCLEOTIDE SEQUENCE [LARGE SCALE GENOMIC DNA]</scope>
    <source>
        <strain evidence="5 6">cv. Gransden 2004</strain>
    </source>
</reference>
<keyword evidence="1 3" id="KW-0853">WD repeat</keyword>
<dbReference type="GO" id="GO:0005829">
    <property type="term" value="C:cytosol"/>
    <property type="evidence" value="ECO:0007669"/>
    <property type="project" value="EnsemblPlants"/>
</dbReference>
<dbReference type="SMART" id="SM00320">
    <property type="entry name" value="WD40"/>
    <property type="match status" value="7"/>
</dbReference>
<dbReference type="EMBL" id="ABEU02000015">
    <property type="protein sequence ID" value="PNR39137.1"/>
    <property type="molecule type" value="Genomic_DNA"/>
</dbReference>
<dbReference type="PROSITE" id="PS50294">
    <property type="entry name" value="WD_REPEATS_REGION"/>
    <property type="match status" value="1"/>
</dbReference>
<dbReference type="Pfam" id="PF00400">
    <property type="entry name" value="WD40"/>
    <property type="match status" value="2"/>
</dbReference>
<dbReference type="PaxDb" id="3218-PP1S291_47V6.1"/>
<dbReference type="SUPFAM" id="SSF50978">
    <property type="entry name" value="WD40 repeat-like"/>
    <property type="match status" value="1"/>
</dbReference>
<dbReference type="InterPro" id="IPR011990">
    <property type="entry name" value="TPR-like_helical_dom_sf"/>
</dbReference>
<dbReference type="InterPro" id="IPR015943">
    <property type="entry name" value="WD40/YVTN_repeat-like_dom_sf"/>
</dbReference>
<dbReference type="Gramene" id="Pp3c15_6410V3.3">
    <property type="protein sequence ID" value="Pp3c15_6410V3.3"/>
    <property type="gene ID" value="Pp3c15_6410"/>
</dbReference>
<dbReference type="Gene3D" id="2.130.10.10">
    <property type="entry name" value="YVTN repeat-like/Quinoprotein amine dehydrogenase"/>
    <property type="match status" value="2"/>
</dbReference>
<evidence type="ECO:0008006" key="7">
    <source>
        <dbReference type="Google" id="ProtNLM"/>
    </source>
</evidence>
<dbReference type="PROSITE" id="PS50082">
    <property type="entry name" value="WD_REPEATS_2"/>
    <property type="match status" value="2"/>
</dbReference>
<dbReference type="Proteomes" id="UP000006727">
    <property type="component" value="Chromosome 15"/>
</dbReference>
<dbReference type="EnsemblPlants" id="Pp3c15_6410V3.2">
    <property type="protein sequence ID" value="Pp3c15_6410V3.2"/>
    <property type="gene ID" value="Pp3c15_6410"/>
</dbReference>
<dbReference type="STRING" id="3218.A0A2K1JC90"/>
<dbReference type="KEGG" id="ppp:112292438"/>
<dbReference type="InterPro" id="IPR001680">
    <property type="entry name" value="WD40_rpt"/>
</dbReference>
<dbReference type="SUPFAM" id="SSF48452">
    <property type="entry name" value="TPR-like"/>
    <property type="match status" value="1"/>
</dbReference>
<dbReference type="Gramene" id="Pp3c15_6410V3.1">
    <property type="protein sequence ID" value="Pp3c15_6410V3.1"/>
    <property type="gene ID" value="Pp3c15_6410"/>
</dbReference>
<dbReference type="EnsemblPlants" id="Pp3c15_6410V3.1">
    <property type="protein sequence ID" value="Pp3c15_6410V3.1"/>
    <property type="gene ID" value="Pp3c15_6410"/>
</dbReference>
<dbReference type="InterPro" id="IPR045151">
    <property type="entry name" value="DCAF8"/>
</dbReference>
<dbReference type="GO" id="GO:0080008">
    <property type="term" value="C:Cul4-RING E3 ubiquitin ligase complex"/>
    <property type="evidence" value="ECO:0000318"/>
    <property type="project" value="GO_Central"/>
</dbReference>
<reference evidence="5" key="3">
    <citation type="submission" date="2020-12" db="UniProtKB">
        <authorList>
            <consortium name="EnsemblPlants"/>
        </authorList>
    </citation>
    <scope>IDENTIFICATION</scope>
</reference>
<evidence type="ECO:0000256" key="1">
    <source>
        <dbReference type="ARBA" id="ARBA00022574"/>
    </source>
</evidence>
<feature type="repeat" description="WD" evidence="3">
    <location>
        <begin position="54"/>
        <end position="95"/>
    </location>
</feature>
<dbReference type="PANTHER" id="PTHR15574:SF40">
    <property type="entry name" value="WD AND TETRATRICOPEPTIDE REPEATS PROTEIN 1"/>
    <property type="match status" value="1"/>
</dbReference>
<evidence type="ECO:0000313" key="4">
    <source>
        <dbReference type="EMBL" id="PNR39137.1"/>
    </source>
</evidence>
<dbReference type="GO" id="GO:0005737">
    <property type="term" value="C:cytoplasm"/>
    <property type="evidence" value="ECO:0000318"/>
    <property type="project" value="GO_Central"/>
</dbReference>
<evidence type="ECO:0000313" key="6">
    <source>
        <dbReference type="Proteomes" id="UP000006727"/>
    </source>
</evidence>
<name>A0A2K1JC90_PHYPA</name>
<dbReference type="GO" id="GO:0045717">
    <property type="term" value="P:negative regulation of fatty acid biosynthetic process"/>
    <property type="evidence" value="ECO:0000318"/>
    <property type="project" value="GO_Central"/>
</dbReference>
<reference evidence="4 6" key="1">
    <citation type="journal article" date="2008" name="Science">
        <title>The Physcomitrella genome reveals evolutionary insights into the conquest of land by plants.</title>
        <authorList>
            <person name="Rensing S."/>
            <person name="Lang D."/>
            <person name="Zimmer A."/>
            <person name="Terry A."/>
            <person name="Salamov A."/>
            <person name="Shapiro H."/>
            <person name="Nishiyama T."/>
            <person name="Perroud P.-F."/>
            <person name="Lindquist E."/>
            <person name="Kamisugi Y."/>
            <person name="Tanahashi T."/>
            <person name="Sakakibara K."/>
            <person name="Fujita T."/>
            <person name="Oishi K."/>
            <person name="Shin-I T."/>
            <person name="Kuroki Y."/>
            <person name="Toyoda A."/>
            <person name="Suzuki Y."/>
            <person name="Hashimoto A."/>
            <person name="Yamaguchi K."/>
            <person name="Sugano A."/>
            <person name="Kohara Y."/>
            <person name="Fujiyama A."/>
            <person name="Anterola A."/>
            <person name="Aoki S."/>
            <person name="Ashton N."/>
            <person name="Barbazuk W.B."/>
            <person name="Barker E."/>
            <person name="Bennetzen J."/>
            <person name="Bezanilla M."/>
            <person name="Blankenship R."/>
            <person name="Cho S.H."/>
            <person name="Dutcher S."/>
            <person name="Estelle M."/>
            <person name="Fawcett J.A."/>
            <person name="Gundlach H."/>
            <person name="Hanada K."/>
            <person name="Heyl A."/>
            <person name="Hicks K.A."/>
            <person name="Hugh J."/>
            <person name="Lohr M."/>
            <person name="Mayer K."/>
            <person name="Melkozernov A."/>
            <person name="Murata T."/>
            <person name="Nelson D."/>
            <person name="Pils B."/>
            <person name="Prigge M."/>
            <person name="Reiss B."/>
            <person name="Renner T."/>
            <person name="Rombauts S."/>
            <person name="Rushton P."/>
            <person name="Sanderfoot A."/>
            <person name="Schween G."/>
            <person name="Shiu S.-H."/>
            <person name="Stueber K."/>
            <person name="Theodoulou F.L."/>
            <person name="Tu H."/>
            <person name="Van de Peer Y."/>
            <person name="Verrier P.J."/>
            <person name="Waters E."/>
            <person name="Wood A."/>
            <person name="Yang L."/>
            <person name="Cove D."/>
            <person name="Cuming A."/>
            <person name="Hasebe M."/>
            <person name="Lucas S."/>
            <person name="Mishler D.B."/>
            <person name="Reski R."/>
            <person name="Grigoriev I."/>
            <person name="Quatrano R.S."/>
            <person name="Boore J.L."/>
        </authorList>
    </citation>
    <scope>NUCLEOTIDE SEQUENCE [LARGE SCALE GENOMIC DNA]</scope>
    <source>
        <strain evidence="5 6">cv. Gransden 2004</strain>
    </source>
</reference>
<dbReference type="AlphaFoldDB" id="A0A2K1JC90"/>
<protein>
    <recommendedName>
        <fullName evidence="7">Anaphase-promoting complex subunit 4 WD40 domain-containing protein</fullName>
    </recommendedName>
</protein>
<dbReference type="GeneID" id="112292438"/>
<proteinExistence type="predicted"/>
<dbReference type="Gramene" id="Pp3c15_6410V3.2">
    <property type="protein sequence ID" value="Pp3c15_6410V3.2"/>
    <property type="gene ID" value="Pp3c15_6410"/>
</dbReference>
<evidence type="ECO:0000256" key="2">
    <source>
        <dbReference type="ARBA" id="ARBA00022737"/>
    </source>
</evidence>
<feature type="repeat" description="WD" evidence="3">
    <location>
        <begin position="670"/>
        <end position="701"/>
    </location>
</feature>
<accession>A0A2K1JC90</accession>
<sequence>MRQFFSPDGNMFGHIIGRSLNYSQVPYPVLPQYSMRALQMHSSLVQRLDLEKVMEGHIGCVNTIAWNASGSLLISGSDDTKVNIWDYGSRKLIHSIDTGHSANIFCTKFMPETGDDVVVSGAGDAEVRVHRVSMSSASVSLPHKMGLFRCHTRRVKKLAVEDGNPHVVWSASEDGTLRQHDFREGVLCPPPGSGDEDCRNILLDLRSGHKKSLSDPPRNCLHLKTCAINPTRPHLLMIGGSDAFARLYDRRMLPPPSSPRQLGKPPSCVSYFCPAHLSEHSRSGLHLTHVTFSPNGQEVLLSYSGEHVYLFDANNGRENPDVYVASDVPKRTSLNLIDVNPSTVHSPHLVKLGRGYRRNATWLKECQELVEEAKNVLEEGSNYIYVIEATGEVLHGGGQVVGDNLRHDALCIRAAAFLKRQWKNDVHMAIRDLNDARHILATSSRAHHYMAEALSQLGRYKEALDFAMRSYQLDSSDNRLFEHVAQLRAKINAEEASMNRGSDSDSRLEQKVSRIRSISDFLLRTESGTSDGSTDAHAIDRDDSDFFDDDVEEMEMEMEIEMLVAAEEEVRFREEVPPISSLNLRLQHQGETARKGTSQMKTLPCLTGNSYPQVEVAVDMQQRYVGHCNTGTDIKQASFLGEKGEFVASGSDDGRWFIWSKETGRLIKMLNGDENVVNCVQSHPFDCAIATSGIDNTIKLWTPCARVPSVVAGGEHGPDTADSLQVMNDNQSQMTRHREIGLPVEFLQRFRVQEGAVGAGHPFQCTQS</sequence>
<dbReference type="FunCoup" id="A0A2K1JC90">
    <property type="interactions" value="3899"/>
</dbReference>
<dbReference type="GO" id="GO:1901000">
    <property type="term" value="P:regulation of response to salt stress"/>
    <property type="evidence" value="ECO:0007669"/>
    <property type="project" value="EnsemblPlants"/>
</dbReference>
<dbReference type="InterPro" id="IPR036322">
    <property type="entry name" value="WD40_repeat_dom_sf"/>
</dbReference>
<dbReference type="RefSeq" id="XP_024396693.1">
    <property type="nucleotide sequence ID" value="XM_024540925.2"/>
</dbReference>
<gene>
    <name evidence="5" type="primary">LOC112292438</name>
    <name evidence="4" type="ORF">PHYPA_019415</name>
</gene>
<dbReference type="GO" id="GO:0005634">
    <property type="term" value="C:nucleus"/>
    <property type="evidence" value="ECO:0007669"/>
    <property type="project" value="EnsemblPlants"/>
</dbReference>
<dbReference type="Gene3D" id="1.25.40.10">
    <property type="entry name" value="Tetratricopeptide repeat domain"/>
    <property type="match status" value="1"/>
</dbReference>
<dbReference type="EnsemblPlants" id="Pp3c15_6410V3.3">
    <property type="protein sequence ID" value="Pp3c15_6410V3.3"/>
    <property type="gene ID" value="Pp3c15_6410"/>
</dbReference>
<dbReference type="GO" id="GO:0009788">
    <property type="term" value="P:negative regulation of abscisic acid-activated signaling pathway"/>
    <property type="evidence" value="ECO:0007669"/>
    <property type="project" value="EnsemblPlants"/>
</dbReference>
<evidence type="ECO:0000313" key="5">
    <source>
        <dbReference type="EnsemblPlants" id="Pp3c15_6410V3.1"/>
    </source>
</evidence>